<evidence type="ECO:0000313" key="3">
    <source>
        <dbReference type="Proteomes" id="UP000015106"/>
    </source>
</evidence>
<reference evidence="3" key="1">
    <citation type="journal article" date="2013" name="Nature">
        <title>Draft genome of the wheat A-genome progenitor Triticum urartu.</title>
        <authorList>
            <person name="Ling H.Q."/>
            <person name="Zhao S."/>
            <person name="Liu D."/>
            <person name="Wang J."/>
            <person name="Sun H."/>
            <person name="Zhang C."/>
            <person name="Fan H."/>
            <person name="Li D."/>
            <person name="Dong L."/>
            <person name="Tao Y."/>
            <person name="Gao C."/>
            <person name="Wu H."/>
            <person name="Li Y."/>
            <person name="Cui Y."/>
            <person name="Guo X."/>
            <person name="Zheng S."/>
            <person name="Wang B."/>
            <person name="Yu K."/>
            <person name="Liang Q."/>
            <person name="Yang W."/>
            <person name="Lou X."/>
            <person name="Chen J."/>
            <person name="Feng M."/>
            <person name="Jian J."/>
            <person name="Zhang X."/>
            <person name="Luo G."/>
            <person name="Jiang Y."/>
            <person name="Liu J."/>
            <person name="Wang Z."/>
            <person name="Sha Y."/>
            <person name="Zhang B."/>
            <person name="Wu H."/>
            <person name="Tang D."/>
            <person name="Shen Q."/>
            <person name="Xue P."/>
            <person name="Zou S."/>
            <person name="Wang X."/>
            <person name="Liu X."/>
            <person name="Wang F."/>
            <person name="Yang Y."/>
            <person name="An X."/>
            <person name="Dong Z."/>
            <person name="Zhang K."/>
            <person name="Zhang X."/>
            <person name="Luo M.C."/>
            <person name="Dvorak J."/>
            <person name="Tong Y."/>
            <person name="Wang J."/>
            <person name="Yang H."/>
            <person name="Li Z."/>
            <person name="Wang D."/>
            <person name="Zhang A."/>
            <person name="Wang J."/>
        </authorList>
    </citation>
    <scope>NUCLEOTIDE SEQUENCE</scope>
    <source>
        <strain evidence="3">cv. G1812</strain>
    </source>
</reference>
<keyword evidence="3" id="KW-1185">Reference proteome</keyword>
<organism evidence="2 3">
    <name type="scientific">Triticum urartu</name>
    <name type="common">Red wild einkorn</name>
    <name type="synonym">Crithodium urartu</name>
    <dbReference type="NCBI Taxonomy" id="4572"/>
    <lineage>
        <taxon>Eukaryota</taxon>
        <taxon>Viridiplantae</taxon>
        <taxon>Streptophyta</taxon>
        <taxon>Embryophyta</taxon>
        <taxon>Tracheophyta</taxon>
        <taxon>Spermatophyta</taxon>
        <taxon>Magnoliopsida</taxon>
        <taxon>Liliopsida</taxon>
        <taxon>Poales</taxon>
        <taxon>Poaceae</taxon>
        <taxon>BOP clade</taxon>
        <taxon>Pooideae</taxon>
        <taxon>Triticodae</taxon>
        <taxon>Triticeae</taxon>
        <taxon>Triticinae</taxon>
        <taxon>Triticum</taxon>
    </lineage>
</organism>
<sequence>MALSVAAHDPKTTERTERGKKQRLSSGDGERRRSDDEEGARRDPRRPPLWRQRQRPRRPRAGAPRPGHHPQGGQVLGREEVWDRGHLRIGLQHPQGSRRPDPLQEVLLSKSNSSACGNKIQVDCLITDYRIHASSSLNLVSCGNKQ</sequence>
<dbReference type="Proteomes" id="UP000015106">
    <property type="component" value="Chromosome 4"/>
</dbReference>
<reference evidence="2" key="2">
    <citation type="submission" date="2018-03" db="EMBL/GenBank/DDBJ databases">
        <title>The Triticum urartu genome reveals the dynamic nature of wheat genome evolution.</title>
        <authorList>
            <person name="Ling H."/>
            <person name="Ma B."/>
            <person name="Shi X."/>
            <person name="Liu H."/>
            <person name="Dong L."/>
            <person name="Sun H."/>
            <person name="Cao Y."/>
            <person name="Gao Q."/>
            <person name="Zheng S."/>
            <person name="Li Y."/>
            <person name="Yu Y."/>
            <person name="Du H."/>
            <person name="Qi M."/>
            <person name="Li Y."/>
            <person name="Yu H."/>
            <person name="Cui Y."/>
            <person name="Wang N."/>
            <person name="Chen C."/>
            <person name="Wu H."/>
            <person name="Zhao Y."/>
            <person name="Zhang J."/>
            <person name="Li Y."/>
            <person name="Zhou W."/>
            <person name="Zhang B."/>
            <person name="Hu W."/>
            <person name="Eijk M."/>
            <person name="Tang J."/>
            <person name="Witsenboer H."/>
            <person name="Zhao S."/>
            <person name="Li Z."/>
            <person name="Zhang A."/>
            <person name="Wang D."/>
            <person name="Liang C."/>
        </authorList>
    </citation>
    <scope>NUCLEOTIDE SEQUENCE [LARGE SCALE GENOMIC DNA]</scope>
    <source>
        <strain evidence="2">cv. G1812</strain>
    </source>
</reference>
<accession>A0A8R7Q8W9</accession>
<reference evidence="2" key="3">
    <citation type="submission" date="2022-06" db="UniProtKB">
        <authorList>
            <consortium name="EnsemblPlants"/>
        </authorList>
    </citation>
    <scope>IDENTIFICATION</scope>
</reference>
<dbReference type="Gramene" id="TuG1812G0400003124.01.T04">
    <property type="protein sequence ID" value="TuG1812G0400003124.01.T04"/>
    <property type="gene ID" value="TuG1812G0400003124.01"/>
</dbReference>
<protein>
    <submittedName>
        <fullName evidence="2">Uncharacterized protein</fullName>
    </submittedName>
</protein>
<evidence type="ECO:0000313" key="2">
    <source>
        <dbReference type="EnsemblPlants" id="TuG1812G0400003124.01.T04"/>
    </source>
</evidence>
<dbReference type="AlphaFoldDB" id="A0A8R7Q8W9"/>
<name>A0A8R7Q8W9_TRIUA</name>
<feature type="compositionally biased region" description="Basic and acidic residues" evidence="1">
    <location>
        <begin position="8"/>
        <end position="19"/>
    </location>
</feature>
<feature type="compositionally biased region" description="Basic and acidic residues" evidence="1">
    <location>
        <begin position="28"/>
        <end position="46"/>
    </location>
</feature>
<proteinExistence type="predicted"/>
<dbReference type="EnsemblPlants" id="TuG1812G0400003124.01.T04">
    <property type="protein sequence ID" value="TuG1812G0400003124.01.T04"/>
    <property type="gene ID" value="TuG1812G0400003124.01"/>
</dbReference>
<evidence type="ECO:0000256" key="1">
    <source>
        <dbReference type="SAM" id="MobiDB-lite"/>
    </source>
</evidence>
<feature type="region of interest" description="Disordered" evidence="1">
    <location>
        <begin position="1"/>
        <end position="81"/>
    </location>
</feature>